<keyword evidence="12" id="KW-1185">Reference proteome</keyword>
<dbReference type="InterPro" id="IPR029070">
    <property type="entry name" value="Chitinase_insertion_sf"/>
</dbReference>
<dbReference type="Gene3D" id="3.10.50.10">
    <property type="match status" value="1"/>
</dbReference>
<dbReference type="PANTHER" id="PTHR11177:SF392">
    <property type="entry name" value="HAP41P"/>
    <property type="match status" value="1"/>
</dbReference>
<feature type="compositionally biased region" description="Polar residues" evidence="8">
    <location>
        <begin position="520"/>
        <end position="536"/>
    </location>
</feature>
<dbReference type="GO" id="GO:0005576">
    <property type="term" value="C:extracellular region"/>
    <property type="evidence" value="ECO:0007669"/>
    <property type="project" value="TreeGrafter"/>
</dbReference>
<evidence type="ECO:0000313" key="12">
    <source>
        <dbReference type="Proteomes" id="UP000053257"/>
    </source>
</evidence>
<keyword evidence="2 7" id="KW-0378">Hydrolase</keyword>
<evidence type="ECO:0000256" key="1">
    <source>
        <dbReference type="ARBA" id="ARBA00000822"/>
    </source>
</evidence>
<protein>
    <submittedName>
        <fullName evidence="11">Glycoside hydrolase family 18 protein</fullName>
    </submittedName>
</protein>
<feature type="compositionally biased region" description="Acidic residues" evidence="8">
    <location>
        <begin position="441"/>
        <end position="450"/>
    </location>
</feature>
<dbReference type="HOGENOM" id="CLU_352698_0_0_1"/>
<feature type="compositionally biased region" description="Low complexity" evidence="8">
    <location>
        <begin position="551"/>
        <end position="567"/>
    </location>
</feature>
<evidence type="ECO:0000313" key="11">
    <source>
        <dbReference type="EMBL" id="KIP04145.1"/>
    </source>
</evidence>
<comment type="catalytic activity">
    <reaction evidence="1">
        <text>Random endo-hydrolysis of N-acetyl-beta-D-glucosaminide (1-&gt;4)-beta-linkages in chitin and chitodextrins.</text>
        <dbReference type="EC" id="3.2.1.14"/>
    </reaction>
</comment>
<feature type="signal peptide" evidence="9">
    <location>
        <begin position="1"/>
        <end position="16"/>
    </location>
</feature>
<keyword evidence="5 7" id="KW-0326">Glycosidase</keyword>
<accession>A0A0C3S6I2</accession>
<evidence type="ECO:0000256" key="9">
    <source>
        <dbReference type="SAM" id="SignalP"/>
    </source>
</evidence>
<gene>
    <name evidence="11" type="ORF">PHLGIDRAFT_110000</name>
</gene>
<dbReference type="EMBL" id="KN840585">
    <property type="protein sequence ID" value="KIP04145.1"/>
    <property type="molecule type" value="Genomic_DNA"/>
</dbReference>
<organism evidence="11 12">
    <name type="scientific">Phlebiopsis gigantea (strain 11061_1 CR5-6)</name>
    <name type="common">White-rot fungus</name>
    <name type="synonym">Peniophora gigantea</name>
    <dbReference type="NCBI Taxonomy" id="745531"/>
    <lineage>
        <taxon>Eukaryota</taxon>
        <taxon>Fungi</taxon>
        <taxon>Dikarya</taxon>
        <taxon>Basidiomycota</taxon>
        <taxon>Agaricomycotina</taxon>
        <taxon>Agaricomycetes</taxon>
        <taxon>Polyporales</taxon>
        <taxon>Phanerochaetaceae</taxon>
        <taxon>Phlebiopsis</taxon>
    </lineage>
</organism>
<dbReference type="GO" id="GO:0008061">
    <property type="term" value="F:chitin binding"/>
    <property type="evidence" value="ECO:0007669"/>
    <property type="project" value="InterPro"/>
</dbReference>
<dbReference type="PROSITE" id="PS51910">
    <property type="entry name" value="GH18_2"/>
    <property type="match status" value="1"/>
</dbReference>
<dbReference type="SUPFAM" id="SSF51445">
    <property type="entry name" value="(Trans)glycosidases"/>
    <property type="match status" value="1"/>
</dbReference>
<dbReference type="InterPro" id="IPR017853">
    <property type="entry name" value="GH"/>
</dbReference>
<keyword evidence="3" id="KW-0146">Chitin degradation</keyword>
<feature type="region of interest" description="Disordered" evidence="8">
    <location>
        <begin position="441"/>
        <end position="464"/>
    </location>
</feature>
<dbReference type="GO" id="GO:0008843">
    <property type="term" value="F:endochitinase activity"/>
    <property type="evidence" value="ECO:0007669"/>
    <property type="project" value="UniProtKB-EC"/>
</dbReference>
<reference evidence="11 12" key="1">
    <citation type="journal article" date="2014" name="PLoS Genet.">
        <title>Analysis of the Phlebiopsis gigantea genome, transcriptome and secretome provides insight into its pioneer colonization strategies of wood.</title>
        <authorList>
            <person name="Hori C."/>
            <person name="Ishida T."/>
            <person name="Igarashi K."/>
            <person name="Samejima M."/>
            <person name="Suzuki H."/>
            <person name="Master E."/>
            <person name="Ferreira P."/>
            <person name="Ruiz-Duenas F.J."/>
            <person name="Held B."/>
            <person name="Canessa P."/>
            <person name="Larrondo L.F."/>
            <person name="Schmoll M."/>
            <person name="Druzhinina I.S."/>
            <person name="Kubicek C.P."/>
            <person name="Gaskell J.A."/>
            <person name="Kersten P."/>
            <person name="St John F."/>
            <person name="Glasner J."/>
            <person name="Sabat G."/>
            <person name="Splinter BonDurant S."/>
            <person name="Syed K."/>
            <person name="Yadav J."/>
            <person name="Mgbeahuruike A.C."/>
            <person name="Kovalchuk A."/>
            <person name="Asiegbu F.O."/>
            <person name="Lackner G."/>
            <person name="Hoffmeister D."/>
            <person name="Rencoret J."/>
            <person name="Gutierrez A."/>
            <person name="Sun H."/>
            <person name="Lindquist E."/>
            <person name="Barry K."/>
            <person name="Riley R."/>
            <person name="Grigoriev I.V."/>
            <person name="Henrissat B."/>
            <person name="Kues U."/>
            <person name="Berka R.M."/>
            <person name="Martinez A.T."/>
            <person name="Covert S.F."/>
            <person name="Blanchette R.A."/>
            <person name="Cullen D."/>
        </authorList>
    </citation>
    <scope>NUCLEOTIDE SEQUENCE [LARGE SCALE GENOMIC DNA]</scope>
    <source>
        <strain evidence="11 12">11061_1 CR5-6</strain>
    </source>
</reference>
<dbReference type="GO" id="GO:0000272">
    <property type="term" value="P:polysaccharide catabolic process"/>
    <property type="evidence" value="ECO:0007669"/>
    <property type="project" value="UniProtKB-KW"/>
</dbReference>
<feature type="region of interest" description="Disordered" evidence="8">
    <location>
        <begin position="766"/>
        <end position="797"/>
    </location>
</feature>
<evidence type="ECO:0000256" key="2">
    <source>
        <dbReference type="ARBA" id="ARBA00022801"/>
    </source>
</evidence>
<feature type="domain" description="GH18" evidence="10">
    <location>
        <begin position="50"/>
        <end position="440"/>
    </location>
</feature>
<keyword evidence="6" id="KW-0624">Polysaccharide degradation</keyword>
<feature type="compositionally biased region" description="Low complexity" evidence="8">
    <location>
        <begin position="584"/>
        <end position="599"/>
    </location>
</feature>
<evidence type="ECO:0000256" key="7">
    <source>
        <dbReference type="RuleBase" id="RU000489"/>
    </source>
</evidence>
<dbReference type="PANTHER" id="PTHR11177">
    <property type="entry name" value="CHITINASE"/>
    <property type="match status" value="1"/>
</dbReference>
<feature type="chain" id="PRO_5002178209" evidence="9">
    <location>
        <begin position="17"/>
        <end position="797"/>
    </location>
</feature>
<feature type="compositionally biased region" description="Acidic residues" evidence="8">
    <location>
        <begin position="568"/>
        <end position="583"/>
    </location>
</feature>
<dbReference type="InterPro" id="IPR011583">
    <property type="entry name" value="Chitinase_II/V-like_cat"/>
</dbReference>
<dbReference type="GO" id="GO:0006032">
    <property type="term" value="P:chitin catabolic process"/>
    <property type="evidence" value="ECO:0007669"/>
    <property type="project" value="UniProtKB-KW"/>
</dbReference>
<feature type="compositionally biased region" description="Low complexity" evidence="8">
    <location>
        <begin position="498"/>
        <end position="509"/>
    </location>
</feature>
<dbReference type="InterPro" id="IPR001223">
    <property type="entry name" value="Glyco_hydro18_cat"/>
</dbReference>
<feature type="compositionally biased region" description="Low complexity" evidence="8">
    <location>
        <begin position="451"/>
        <end position="462"/>
    </location>
</feature>
<dbReference type="AlphaFoldDB" id="A0A0C3S6I2"/>
<name>A0A0C3S6I2_PHLG1</name>
<dbReference type="InterPro" id="IPR001579">
    <property type="entry name" value="Glyco_hydro_18_chit_AS"/>
</dbReference>
<feature type="region of interest" description="Disordered" evidence="8">
    <location>
        <begin position="498"/>
        <end position="648"/>
    </location>
</feature>
<dbReference type="Proteomes" id="UP000053257">
    <property type="component" value="Unassembled WGS sequence"/>
</dbReference>
<dbReference type="InterPro" id="IPR050314">
    <property type="entry name" value="Glycosyl_Hydrlase_18"/>
</dbReference>
<feature type="compositionally biased region" description="Acidic residues" evidence="8">
    <location>
        <begin position="600"/>
        <end position="613"/>
    </location>
</feature>
<keyword evidence="9" id="KW-0732">Signal</keyword>
<keyword evidence="4" id="KW-0119">Carbohydrate metabolism</keyword>
<sequence>MFSLFYVPLFASAVLGASPFQHHNFHRHLAREFEATDVSTTNSSNATVDMVAAAYFAGWHADNFTLDDVSWEKYTHLIYSFAVTGPDTPSNVTLTSDDDKLLTQLVTKAQNSSVKAMLSIGGWTGGRSFSTNVNSSDSRTAFVQTVVDLASKYDLDGVDFDWEYPNDAGIGCNALSPNDTSNFLSFLQELRADPKGEHLILSAATPVLPWKDETGSPSTNVSGFASVLDFITVMNYDVWGSWSASVGPNSPLNDTCAPAADQMGSAVSAVAAWTKAGMPAHQIVLGVASYGHSFTVTTDDALDCSSGDDDGTLAAYPAFDATSSPMGDAWDGPQGTDVCGVTDNNPSGNWDYWGLVAEGWLFANGTAQPGIEYRFDECSQTAYVYNETSQVMVSFDDPPAFQAKGEFIKSMGLRGFNMWEAGGDFHDVLLDAISLGAGIEDEDDSGDTCDAETSSSAIASATPVGTPAVTTSQVAATHAVSTKATAAPAANTNHVVTKTAAASPSASPANNIENGGGDSNPHTAIAVTTSVNPASTPASSGSGHGDDDESSSSSAAATPTTTPVNDSGDGDDDDCDDDDDGDETTTSAAPSATPTSGDNSGDDDDDDCDDDETSSTVSSAAPTAVSSSVEATITSSAVSVSPSISASVESASASSVSSSFVSASSDVPSSVVTSVVSTDAASSSIVSSAVSSAAASESSVVSSVVSTDAASSSAASSSAAPSDVLSSSIVSSSVAPSDVVSSSIASPSAAPSDIVSSSVVSSAAPTDVVSSSADSTPSDTPSASASSAASTPTESDY</sequence>
<dbReference type="PROSITE" id="PS01095">
    <property type="entry name" value="GH18_1"/>
    <property type="match status" value="1"/>
</dbReference>
<dbReference type="STRING" id="745531.A0A0C3S6I2"/>
<evidence type="ECO:0000256" key="5">
    <source>
        <dbReference type="ARBA" id="ARBA00023295"/>
    </source>
</evidence>
<dbReference type="SMART" id="SM00636">
    <property type="entry name" value="Glyco_18"/>
    <property type="match status" value="1"/>
</dbReference>
<proteinExistence type="predicted"/>
<dbReference type="Pfam" id="PF00704">
    <property type="entry name" value="Glyco_hydro_18"/>
    <property type="match status" value="1"/>
</dbReference>
<evidence type="ECO:0000256" key="8">
    <source>
        <dbReference type="SAM" id="MobiDB-lite"/>
    </source>
</evidence>
<feature type="compositionally biased region" description="Low complexity" evidence="8">
    <location>
        <begin position="614"/>
        <end position="648"/>
    </location>
</feature>
<dbReference type="OrthoDB" id="73875at2759"/>
<dbReference type="Gene3D" id="3.20.20.80">
    <property type="entry name" value="Glycosidases"/>
    <property type="match status" value="1"/>
</dbReference>
<evidence type="ECO:0000259" key="10">
    <source>
        <dbReference type="PROSITE" id="PS51910"/>
    </source>
</evidence>
<evidence type="ECO:0000256" key="4">
    <source>
        <dbReference type="ARBA" id="ARBA00023277"/>
    </source>
</evidence>
<dbReference type="SUPFAM" id="SSF54556">
    <property type="entry name" value="Chitinase insertion domain"/>
    <property type="match status" value="1"/>
</dbReference>
<evidence type="ECO:0000256" key="6">
    <source>
        <dbReference type="ARBA" id="ARBA00023326"/>
    </source>
</evidence>
<evidence type="ECO:0000256" key="3">
    <source>
        <dbReference type="ARBA" id="ARBA00023024"/>
    </source>
</evidence>